<protein>
    <submittedName>
        <fullName evidence="1">Uncharacterized protein</fullName>
    </submittedName>
</protein>
<comment type="caution">
    <text evidence="1">The sequence shown here is derived from an EMBL/GenBank/DDBJ whole genome shotgun (WGS) entry which is preliminary data.</text>
</comment>
<evidence type="ECO:0000313" key="1">
    <source>
        <dbReference type="EMBL" id="KAJ1350420.1"/>
    </source>
</evidence>
<reference evidence="1" key="1">
    <citation type="submission" date="2021-06" db="EMBL/GenBank/DDBJ databases">
        <title>Parelaphostrongylus tenuis whole genome reference sequence.</title>
        <authorList>
            <person name="Garwood T.J."/>
            <person name="Larsen P.A."/>
            <person name="Fountain-Jones N.M."/>
            <person name="Garbe J.R."/>
            <person name="Macchietto M.G."/>
            <person name="Kania S.A."/>
            <person name="Gerhold R.W."/>
            <person name="Richards J.E."/>
            <person name="Wolf T.M."/>
        </authorList>
    </citation>
    <scope>NUCLEOTIDE SEQUENCE</scope>
    <source>
        <strain evidence="1">MNPRO001-30</strain>
        <tissue evidence="1">Meninges</tissue>
    </source>
</reference>
<dbReference type="EMBL" id="JAHQIW010000859">
    <property type="protein sequence ID" value="KAJ1350420.1"/>
    <property type="molecule type" value="Genomic_DNA"/>
</dbReference>
<gene>
    <name evidence="1" type="ORF">KIN20_006205</name>
</gene>
<evidence type="ECO:0000313" key="2">
    <source>
        <dbReference type="Proteomes" id="UP001196413"/>
    </source>
</evidence>
<name>A0AAD5M3A2_PARTN</name>
<organism evidence="1 2">
    <name type="scientific">Parelaphostrongylus tenuis</name>
    <name type="common">Meningeal worm</name>
    <dbReference type="NCBI Taxonomy" id="148309"/>
    <lineage>
        <taxon>Eukaryota</taxon>
        <taxon>Metazoa</taxon>
        <taxon>Ecdysozoa</taxon>
        <taxon>Nematoda</taxon>
        <taxon>Chromadorea</taxon>
        <taxon>Rhabditida</taxon>
        <taxon>Rhabditina</taxon>
        <taxon>Rhabditomorpha</taxon>
        <taxon>Strongyloidea</taxon>
        <taxon>Metastrongylidae</taxon>
        <taxon>Parelaphostrongylus</taxon>
    </lineage>
</organism>
<keyword evidence="2" id="KW-1185">Reference proteome</keyword>
<dbReference type="Proteomes" id="UP001196413">
    <property type="component" value="Unassembled WGS sequence"/>
</dbReference>
<sequence>MLIILNRRPSLTPYYLYSTNLKPDFAWFYHTILPFFSCDWISTSVICFGVCELTIRVTFSFKLSTVATKYSACGIAAMSSFPLTSNTFHTMQHRRTIEKNQDLLGDTFSASRDRDPIDRRKQKLFLDVKELAPYFQSARFFQLQISSDHLVDAMHGMLRREVG</sequence>
<accession>A0AAD5M3A2</accession>
<dbReference type="AlphaFoldDB" id="A0AAD5M3A2"/>
<proteinExistence type="predicted"/>